<protein>
    <submittedName>
        <fullName evidence="1">Uncharacterized protein</fullName>
    </submittedName>
</protein>
<gene>
    <name evidence="1" type="ORF">GR183_19620</name>
</gene>
<organism evidence="1 2">
    <name type="scientific">Stappia sediminis</name>
    <dbReference type="NCBI Taxonomy" id="2692190"/>
    <lineage>
        <taxon>Bacteria</taxon>
        <taxon>Pseudomonadati</taxon>
        <taxon>Pseudomonadota</taxon>
        <taxon>Alphaproteobacteria</taxon>
        <taxon>Hyphomicrobiales</taxon>
        <taxon>Stappiaceae</taxon>
        <taxon>Stappia</taxon>
    </lineage>
</organism>
<dbReference type="EMBL" id="WUMV01000009">
    <property type="protein sequence ID" value="MXN67124.1"/>
    <property type="molecule type" value="Genomic_DNA"/>
</dbReference>
<reference evidence="1 2" key="1">
    <citation type="submission" date="2019-12" db="EMBL/GenBank/DDBJ databases">
        <authorList>
            <person name="Li M."/>
        </authorList>
    </citation>
    <scope>NUCLEOTIDE SEQUENCE [LARGE SCALE GENOMIC DNA]</scope>
    <source>
        <strain evidence="1 2">GBMRC 2046</strain>
    </source>
</reference>
<keyword evidence="2" id="KW-1185">Reference proteome</keyword>
<sequence length="203" mass="23000">MIVRAFVDPNPNPSHFEAWADTICEGLSELNVEVVKTSGLASGFIKSIEMSKAPYAIQLEHDFVFVKRRIDHSIDEILSGMERLGINYLKFNKRANRVRGYDHFMIPAGDERLPVCRINGRSNNPQVIEIDYYRRMVAPLLDPARKGASGIEGWICRQIGGGYVYGELGHPATTAHLDGRDIRWKDRIRRVLYKAASAERRAS</sequence>
<comment type="caution">
    <text evidence="1">The sequence shown here is derived from an EMBL/GenBank/DDBJ whole genome shotgun (WGS) entry which is preliminary data.</text>
</comment>
<evidence type="ECO:0000313" key="1">
    <source>
        <dbReference type="EMBL" id="MXN67124.1"/>
    </source>
</evidence>
<proteinExistence type="predicted"/>
<accession>A0A7X3S9R9</accession>
<dbReference type="AlphaFoldDB" id="A0A7X3S9R9"/>
<name>A0A7X3S9R9_9HYPH</name>
<dbReference type="Proteomes" id="UP000433101">
    <property type="component" value="Unassembled WGS sequence"/>
</dbReference>
<evidence type="ECO:0000313" key="2">
    <source>
        <dbReference type="Proteomes" id="UP000433101"/>
    </source>
</evidence>
<dbReference type="RefSeq" id="WP_160777356.1">
    <property type="nucleotide sequence ID" value="NZ_WUMV01000009.1"/>
</dbReference>